<evidence type="ECO:0000313" key="2">
    <source>
        <dbReference type="EMBL" id="QLY29273.1"/>
    </source>
</evidence>
<feature type="region of interest" description="Disordered" evidence="1">
    <location>
        <begin position="1"/>
        <end position="54"/>
    </location>
</feature>
<sequence length="54" mass="6155">MTDYLRPMAAYVATQSGHRRDRDDHPGQTHPEQTATPDTPADTEDTEVDRGWTR</sequence>
<keyword evidence="3" id="KW-1185">Reference proteome</keyword>
<protein>
    <submittedName>
        <fullName evidence="2">Uncharacterized protein</fullName>
    </submittedName>
</protein>
<gene>
    <name evidence="2" type="ORF">H0264_28920</name>
</gene>
<feature type="compositionally biased region" description="Low complexity" evidence="1">
    <location>
        <begin position="31"/>
        <end position="40"/>
    </location>
</feature>
<dbReference type="RefSeq" id="WP_181580478.1">
    <property type="nucleotide sequence ID" value="NZ_CP059399.1"/>
</dbReference>
<accession>A0A7D6V8Y9</accession>
<evidence type="ECO:0000256" key="1">
    <source>
        <dbReference type="SAM" id="MobiDB-lite"/>
    </source>
</evidence>
<dbReference type="Proteomes" id="UP000515512">
    <property type="component" value="Chromosome"/>
</dbReference>
<organism evidence="2 3">
    <name type="scientific">Nocardia huaxiensis</name>
    <dbReference type="NCBI Taxonomy" id="2755382"/>
    <lineage>
        <taxon>Bacteria</taxon>
        <taxon>Bacillati</taxon>
        <taxon>Actinomycetota</taxon>
        <taxon>Actinomycetes</taxon>
        <taxon>Mycobacteriales</taxon>
        <taxon>Nocardiaceae</taxon>
        <taxon>Nocardia</taxon>
    </lineage>
</organism>
<dbReference type="EMBL" id="CP059399">
    <property type="protein sequence ID" value="QLY29273.1"/>
    <property type="molecule type" value="Genomic_DNA"/>
</dbReference>
<proteinExistence type="predicted"/>
<evidence type="ECO:0000313" key="3">
    <source>
        <dbReference type="Proteomes" id="UP000515512"/>
    </source>
</evidence>
<dbReference type="AlphaFoldDB" id="A0A7D6V8Y9"/>
<name>A0A7D6V8Y9_9NOCA</name>
<feature type="compositionally biased region" description="Basic and acidic residues" evidence="1">
    <location>
        <begin position="18"/>
        <end position="27"/>
    </location>
</feature>
<dbReference type="KEGG" id="nhu:H0264_28920"/>
<reference evidence="2 3" key="1">
    <citation type="submission" date="2020-07" db="EMBL/GenBank/DDBJ databases">
        <authorList>
            <person name="Zhuang K."/>
            <person name="Ran Y."/>
        </authorList>
    </citation>
    <scope>NUCLEOTIDE SEQUENCE [LARGE SCALE GENOMIC DNA]</scope>
    <source>
        <strain evidence="2 3">WCH-YHL-001</strain>
    </source>
</reference>